<evidence type="ECO:0000259" key="3">
    <source>
        <dbReference type="Pfam" id="PF05270"/>
    </source>
</evidence>
<feature type="region of interest" description="Disordered" evidence="1">
    <location>
        <begin position="103"/>
        <end position="159"/>
    </location>
</feature>
<dbReference type="Proteomes" id="UP000245697">
    <property type="component" value="Unassembled WGS sequence"/>
</dbReference>
<dbReference type="Pfam" id="PF05270">
    <property type="entry name" value="AbfB"/>
    <property type="match status" value="1"/>
</dbReference>
<dbReference type="GO" id="GO:0046373">
    <property type="term" value="P:L-arabinose metabolic process"/>
    <property type="evidence" value="ECO:0007669"/>
    <property type="project" value="InterPro"/>
</dbReference>
<comment type="caution">
    <text evidence="4">The sequence shown here is derived from an EMBL/GenBank/DDBJ whole genome shotgun (WGS) entry which is preliminary data.</text>
</comment>
<dbReference type="Gene3D" id="2.80.10.50">
    <property type="match status" value="1"/>
</dbReference>
<keyword evidence="2" id="KW-0472">Membrane</keyword>
<feature type="compositionally biased region" description="Low complexity" evidence="1">
    <location>
        <begin position="130"/>
        <end position="159"/>
    </location>
</feature>
<keyword evidence="2" id="KW-0812">Transmembrane</keyword>
<evidence type="ECO:0000313" key="5">
    <source>
        <dbReference type="Proteomes" id="UP000245697"/>
    </source>
</evidence>
<accession>A0A316FBV0</accession>
<feature type="compositionally biased region" description="Low complexity" evidence="1">
    <location>
        <begin position="103"/>
        <end position="112"/>
    </location>
</feature>
<protein>
    <submittedName>
        <fullName evidence="4">Alpha-L-arabinofuranosidase B-like protein</fullName>
    </submittedName>
</protein>
<feature type="region of interest" description="Disordered" evidence="1">
    <location>
        <begin position="1"/>
        <end position="51"/>
    </location>
</feature>
<dbReference type="InterPro" id="IPR007934">
    <property type="entry name" value="AbfB_ABD"/>
</dbReference>
<organism evidence="4 5">
    <name type="scientific">Actinoplanes xinjiangensis</name>
    <dbReference type="NCBI Taxonomy" id="512350"/>
    <lineage>
        <taxon>Bacteria</taxon>
        <taxon>Bacillati</taxon>
        <taxon>Actinomycetota</taxon>
        <taxon>Actinomycetes</taxon>
        <taxon>Micromonosporales</taxon>
        <taxon>Micromonosporaceae</taxon>
        <taxon>Actinoplanes</taxon>
    </lineage>
</organism>
<evidence type="ECO:0000256" key="2">
    <source>
        <dbReference type="SAM" id="Phobius"/>
    </source>
</evidence>
<dbReference type="OrthoDB" id="3298420at2"/>
<dbReference type="SUPFAM" id="SSF110221">
    <property type="entry name" value="AbfB domain"/>
    <property type="match status" value="1"/>
</dbReference>
<evidence type="ECO:0000313" key="4">
    <source>
        <dbReference type="EMBL" id="PWK43555.1"/>
    </source>
</evidence>
<feature type="domain" description="Alpha-L-arabinofuranosidase B arabinose-binding" evidence="3">
    <location>
        <begin position="182"/>
        <end position="277"/>
    </location>
</feature>
<proteinExistence type="predicted"/>
<dbReference type="CDD" id="cd23399">
    <property type="entry name" value="beta-trefoil_ABD_ABFB"/>
    <property type="match status" value="1"/>
</dbReference>
<dbReference type="GO" id="GO:0046556">
    <property type="term" value="F:alpha-L-arabinofuranosidase activity"/>
    <property type="evidence" value="ECO:0007669"/>
    <property type="project" value="InterPro"/>
</dbReference>
<dbReference type="RefSeq" id="WP_109597428.1">
    <property type="nucleotide sequence ID" value="NZ_BONA01000064.1"/>
</dbReference>
<dbReference type="AlphaFoldDB" id="A0A316FBV0"/>
<evidence type="ECO:0000256" key="1">
    <source>
        <dbReference type="SAM" id="MobiDB-lite"/>
    </source>
</evidence>
<keyword evidence="5" id="KW-1185">Reference proteome</keyword>
<gene>
    <name evidence="4" type="ORF">BC793_113237</name>
</gene>
<dbReference type="InterPro" id="IPR036195">
    <property type="entry name" value="AbfB_ABD_sf"/>
</dbReference>
<keyword evidence="2" id="KW-1133">Transmembrane helix</keyword>
<name>A0A316FBV0_9ACTN</name>
<reference evidence="4 5" key="1">
    <citation type="submission" date="2018-05" db="EMBL/GenBank/DDBJ databases">
        <title>Genomic Encyclopedia of Archaeal and Bacterial Type Strains, Phase II (KMG-II): from individual species to whole genera.</title>
        <authorList>
            <person name="Goeker M."/>
        </authorList>
    </citation>
    <scope>NUCLEOTIDE SEQUENCE [LARGE SCALE GENOMIC DNA]</scope>
    <source>
        <strain evidence="4 5">DSM 45184</strain>
    </source>
</reference>
<feature type="transmembrane region" description="Helical" evidence="2">
    <location>
        <begin position="60"/>
        <end position="82"/>
    </location>
</feature>
<sequence>MTKADNSETQRIGGWIPPYAPGGTEYASTAAGPQPRGPGGPASQLGGAIPPSTRLSSRPVLALVAATALATLGYGIAAIVVLGDEPPRQPEFALPAQLTRSPAAASPPVSVFPAPPGGAAPPSRDIRRVSAGTTTRPGSGSPTPSRTSSTPAPDPAFTVGRTVGVGVTGLTGYRLRNRDFVARIEADSTARGLSGHFLVRQGLADAGCVSFESAEHPGFYLRHRNYVLLLERYDASGLYRSDATFCPQASGGGFALRSVNFPDHHLIRADGLVRLVRSTAAQATPFRALPPI</sequence>
<dbReference type="EMBL" id="QGGR01000013">
    <property type="protein sequence ID" value="PWK43555.1"/>
    <property type="molecule type" value="Genomic_DNA"/>
</dbReference>